<evidence type="ECO:0000313" key="1">
    <source>
        <dbReference type="EMBL" id="QJA47334.1"/>
    </source>
</evidence>
<dbReference type="EMBL" id="MT141351">
    <property type="protein sequence ID" value="QJA59050.1"/>
    <property type="molecule type" value="Genomic_DNA"/>
</dbReference>
<organism evidence="1">
    <name type="scientific">viral metagenome</name>
    <dbReference type="NCBI Taxonomy" id="1070528"/>
    <lineage>
        <taxon>unclassified sequences</taxon>
        <taxon>metagenomes</taxon>
        <taxon>organismal metagenomes</taxon>
    </lineage>
</organism>
<evidence type="ECO:0000313" key="3">
    <source>
        <dbReference type="EMBL" id="QJH96652.1"/>
    </source>
</evidence>
<dbReference type="AlphaFoldDB" id="A0A6H1ZIE5"/>
<name>A0A6H1ZIE5_9ZZZZ</name>
<dbReference type="EMBL" id="MT144657">
    <property type="protein sequence ID" value="QJH96652.1"/>
    <property type="molecule type" value="Genomic_DNA"/>
</dbReference>
<protein>
    <submittedName>
        <fullName evidence="1">Uncharacterized protein</fullName>
    </submittedName>
</protein>
<sequence length="76" mass="7780">MTIYVKSADGGLQVVDGLIRLKAMLEVQGSALVQNVTTGEMLEVHEVGGEVVALTPSASASVRSAAADAILNAAKR</sequence>
<dbReference type="EMBL" id="MT144039">
    <property type="protein sequence ID" value="QJA47334.1"/>
    <property type="molecule type" value="Genomic_DNA"/>
</dbReference>
<reference evidence="1" key="1">
    <citation type="submission" date="2020-03" db="EMBL/GenBank/DDBJ databases">
        <title>The deep terrestrial virosphere.</title>
        <authorList>
            <person name="Holmfeldt K."/>
            <person name="Nilsson E."/>
            <person name="Simone D."/>
            <person name="Lopez-Fernandez M."/>
            <person name="Wu X."/>
            <person name="de Brujin I."/>
            <person name="Lundin D."/>
            <person name="Andersson A."/>
            <person name="Bertilsson S."/>
            <person name="Dopson M."/>
        </authorList>
    </citation>
    <scope>NUCLEOTIDE SEQUENCE</scope>
    <source>
        <strain evidence="2">MM415B01374</strain>
        <strain evidence="1">TM448A00646</strain>
        <strain evidence="3">TM448B00781</strain>
    </source>
</reference>
<proteinExistence type="predicted"/>
<gene>
    <name evidence="2" type="ORF">MM415B01374_0040</name>
    <name evidence="1" type="ORF">TM448A00646_0040</name>
    <name evidence="3" type="ORF">TM448B00781_0040</name>
</gene>
<accession>A0A6H1ZIE5</accession>
<evidence type="ECO:0000313" key="2">
    <source>
        <dbReference type="EMBL" id="QJA59050.1"/>
    </source>
</evidence>